<dbReference type="STRING" id="38302.SAMN04488535_2169"/>
<accession>A0A1G9QYC4</accession>
<dbReference type="PANTHER" id="PTHR34472:SF1">
    <property type="entry name" value="SULFUR CARRIER PROTEIN THIS"/>
    <property type="match status" value="1"/>
</dbReference>
<dbReference type="CDD" id="cd00565">
    <property type="entry name" value="Ubl_ThiS"/>
    <property type="match status" value="1"/>
</dbReference>
<gene>
    <name evidence="1" type="ORF">SAMN04488535_2169</name>
</gene>
<reference evidence="2" key="1">
    <citation type="submission" date="2016-10" db="EMBL/GenBank/DDBJ databases">
        <authorList>
            <person name="Varghese N."/>
            <person name="Submissions S."/>
        </authorList>
    </citation>
    <scope>NUCLEOTIDE SEQUENCE [LARGE SCALE GENOMIC DNA]</scope>
    <source>
        <strain evidence="2">DSM 20632</strain>
    </source>
</reference>
<dbReference type="InterPro" id="IPR016155">
    <property type="entry name" value="Mopterin_synth/thiamin_S_b"/>
</dbReference>
<sequence>MQLVINGEKVETEAGSVDKLLRERLGEVPAGTAVAVNGDVVPRSEWESTHLSDGAEVDILTAVQGG</sequence>
<dbReference type="Pfam" id="PF02597">
    <property type="entry name" value="ThiS"/>
    <property type="match status" value="1"/>
</dbReference>
<proteinExistence type="predicted"/>
<dbReference type="RefSeq" id="WP_092151932.1">
    <property type="nucleotide sequence ID" value="NZ_LT629700.1"/>
</dbReference>
<evidence type="ECO:0000313" key="2">
    <source>
        <dbReference type="Proteomes" id="UP000199350"/>
    </source>
</evidence>
<dbReference type="OrthoDB" id="163636at2"/>
<evidence type="ECO:0000313" key="1">
    <source>
        <dbReference type="EMBL" id="SDM16018.1"/>
    </source>
</evidence>
<dbReference type="InterPro" id="IPR003749">
    <property type="entry name" value="ThiS/MoaD-like"/>
</dbReference>
<dbReference type="PANTHER" id="PTHR34472">
    <property type="entry name" value="SULFUR CARRIER PROTEIN THIS"/>
    <property type="match status" value="1"/>
</dbReference>
<dbReference type="SUPFAM" id="SSF54285">
    <property type="entry name" value="MoaD/ThiS"/>
    <property type="match status" value="1"/>
</dbReference>
<name>A0A1G9QYC4_9CORY</name>
<dbReference type="NCBIfam" id="TIGR01683">
    <property type="entry name" value="thiS"/>
    <property type="match status" value="1"/>
</dbReference>
<dbReference type="InterPro" id="IPR010035">
    <property type="entry name" value="Thi_S"/>
</dbReference>
<dbReference type="EMBL" id="LT629700">
    <property type="protein sequence ID" value="SDM16018.1"/>
    <property type="molecule type" value="Genomic_DNA"/>
</dbReference>
<dbReference type="InterPro" id="IPR012675">
    <property type="entry name" value="Beta-grasp_dom_sf"/>
</dbReference>
<protein>
    <submittedName>
        <fullName evidence="1">Sulfur carrier protein</fullName>
    </submittedName>
</protein>
<dbReference type="AlphaFoldDB" id="A0A1G9QYC4"/>
<organism evidence="1 2">
    <name type="scientific">Corynebacterium mycetoides</name>
    <dbReference type="NCBI Taxonomy" id="38302"/>
    <lineage>
        <taxon>Bacteria</taxon>
        <taxon>Bacillati</taxon>
        <taxon>Actinomycetota</taxon>
        <taxon>Actinomycetes</taxon>
        <taxon>Mycobacteriales</taxon>
        <taxon>Corynebacteriaceae</taxon>
        <taxon>Corynebacterium</taxon>
    </lineage>
</organism>
<keyword evidence="2" id="KW-1185">Reference proteome</keyword>
<dbReference type="Proteomes" id="UP000199350">
    <property type="component" value="Chromosome I"/>
</dbReference>
<dbReference type="Gene3D" id="3.10.20.30">
    <property type="match status" value="1"/>
</dbReference>